<dbReference type="AlphaFoldDB" id="A0A8H6LXL1"/>
<comment type="caution">
    <text evidence="1">The sequence shown here is derived from an EMBL/GenBank/DDBJ whole genome shotgun (WGS) entry which is preliminary data.</text>
</comment>
<evidence type="ECO:0000313" key="1">
    <source>
        <dbReference type="EMBL" id="KAF6744362.1"/>
    </source>
</evidence>
<keyword evidence="2" id="KW-1185">Reference proteome</keyword>
<dbReference type="Proteomes" id="UP000521943">
    <property type="component" value="Unassembled WGS sequence"/>
</dbReference>
<accession>A0A8H6LXL1</accession>
<sequence>MPTLLDLKQLIGSKSRPVPEEAHDAMLRTLTLQDLKALGSLRPLRRIIELHIRYRIRSLFAAFQLPCGETLDMMGSTGSIVSGSGALDIIIPGLRVPRDLNLYCPRGSAEAVVKYLASKQYIIQLPSVTWNNIKAGRLGRFNVNNGVISLHRFTHVTKPTTVTLVESAASSPVLPIMFFHNTFLMNYYDAREVRCLYPALTFKMIGLHNRSNGFDRLHKQSLGIKWERLGVSLLWTCETTHSHQAVAPSTVCSLHPSLCQRADRSSDDGLALRIPFKTTVKAATEVRLSWQLGYFRWATTSVEYRDTQVTVHAPATGAGMRYSNTKTAHKMLNWRVYWENEDDKEGRTDIANTSFP</sequence>
<organism evidence="1 2">
    <name type="scientific">Ephemerocybe angulata</name>
    <dbReference type="NCBI Taxonomy" id="980116"/>
    <lineage>
        <taxon>Eukaryota</taxon>
        <taxon>Fungi</taxon>
        <taxon>Dikarya</taxon>
        <taxon>Basidiomycota</taxon>
        <taxon>Agaricomycotina</taxon>
        <taxon>Agaricomycetes</taxon>
        <taxon>Agaricomycetidae</taxon>
        <taxon>Agaricales</taxon>
        <taxon>Agaricineae</taxon>
        <taxon>Psathyrellaceae</taxon>
        <taxon>Ephemerocybe</taxon>
    </lineage>
</organism>
<name>A0A8H6LXL1_9AGAR</name>
<protein>
    <submittedName>
        <fullName evidence="1">Uncharacterized protein</fullName>
    </submittedName>
</protein>
<dbReference type="OrthoDB" id="3067340at2759"/>
<dbReference type="EMBL" id="JACGCI010000123">
    <property type="protein sequence ID" value="KAF6744362.1"/>
    <property type="molecule type" value="Genomic_DNA"/>
</dbReference>
<gene>
    <name evidence="1" type="ORF">DFP72DRAFT_857663</name>
</gene>
<evidence type="ECO:0000313" key="2">
    <source>
        <dbReference type="Proteomes" id="UP000521943"/>
    </source>
</evidence>
<proteinExistence type="predicted"/>
<reference evidence="1 2" key="1">
    <citation type="submission" date="2020-07" db="EMBL/GenBank/DDBJ databases">
        <title>Comparative genomics of pyrophilous fungi reveals a link between fire events and developmental genes.</title>
        <authorList>
            <consortium name="DOE Joint Genome Institute"/>
            <person name="Steindorff A.S."/>
            <person name="Carver A."/>
            <person name="Calhoun S."/>
            <person name="Stillman K."/>
            <person name="Liu H."/>
            <person name="Lipzen A."/>
            <person name="Pangilinan J."/>
            <person name="Labutti K."/>
            <person name="Bruns T.D."/>
            <person name="Grigoriev I.V."/>
        </authorList>
    </citation>
    <scope>NUCLEOTIDE SEQUENCE [LARGE SCALE GENOMIC DNA]</scope>
    <source>
        <strain evidence="1 2">CBS 144469</strain>
    </source>
</reference>